<keyword evidence="2" id="KW-0812">Transmembrane</keyword>
<keyword evidence="2" id="KW-1133">Transmembrane helix</keyword>
<feature type="transmembrane region" description="Helical" evidence="2">
    <location>
        <begin position="681"/>
        <end position="698"/>
    </location>
</feature>
<accession>A0A094ZSH0</accession>
<sequence>MYLESPEYIKYSFGFSHFSTSVSSLNKIGVSPKRDIRRLSQNVGTSQPQTGLFGNALMNVFSSQYTDGQFFGNLDSSKLSVSSMRRNQKDRFGNILNDQTNRSNRYYTNTGTTTTTAVNDELLTNQHVIGIKHLPETTQQLDLSQCNVYIRGLSRPEVVSQSNNRHPLGLITTSTINPLVLSSTTTLGITNLHSNQTNHLPASMNRNILSNNINNNNMTTPISSSTTAVRDISYRNKISNELNNLINPSIYNNSFVSSSLPQLSTQFMFNVITEIVINGYLIAQPFLRNSKLLYSFLTSNEPFNTNIFELNLGRLVKSVPLKLTKEKGQFLDNFLSAYFSSCHPQPIESDLNNLEMIKLKSSSIHSTTETGSYSTSFNPLLNTTNNHISSTNNVIDDTTFHFSTTSSTNVLQDRNLIHKSNYNNFKVDTYPVEKHIDYYSRYVLNSPQHKHQSRTSLDHRLRSRIYWNNAGLTYEKQKDTINQSSNLSTVHLTSLSEIILYFLDKIITLLSTSYFSNDKKFSLHSNHSQLSSHVEMISSSSSTTTAAAATSFSSIQRMNSLQEINIDNIKSSIDPWDITNPYWNEAFLNGPSLSNVMTTSSPPPPPPSPSSTTTTTTTTTTTNTNHIPSRSHQSSSSSSSSSETRLDPIQSHYISIISINFNDIYDAIYEFYLFIIKQCQFYFYYLIYKIIMILFIYFKSSINYWLMNYFIQSIYEIFSDENFAHILNNIKTSIFFHSSKKTDMDKSERKEKARIAIEKAILKSVYEKLLINEIKISGKNHSFTQSTH</sequence>
<dbReference type="EMBL" id="KL250918">
    <property type="protein sequence ID" value="KGB37710.1"/>
    <property type="molecule type" value="Genomic_DNA"/>
</dbReference>
<evidence type="ECO:0000256" key="2">
    <source>
        <dbReference type="SAM" id="Phobius"/>
    </source>
</evidence>
<name>A0A094ZSH0_SCHHA</name>
<feature type="region of interest" description="Disordered" evidence="1">
    <location>
        <begin position="594"/>
        <end position="643"/>
    </location>
</feature>
<evidence type="ECO:0000313" key="3">
    <source>
        <dbReference type="EMBL" id="KGB37710.1"/>
    </source>
</evidence>
<gene>
    <name evidence="3" type="ORF">MS3_06064</name>
</gene>
<dbReference type="AlphaFoldDB" id="A0A094ZSH0"/>
<proteinExistence type="predicted"/>
<feature type="compositionally biased region" description="Low complexity" evidence="1">
    <location>
        <begin position="630"/>
        <end position="642"/>
    </location>
</feature>
<organism evidence="3">
    <name type="scientific">Schistosoma haematobium</name>
    <name type="common">Blood fluke</name>
    <dbReference type="NCBI Taxonomy" id="6185"/>
    <lineage>
        <taxon>Eukaryota</taxon>
        <taxon>Metazoa</taxon>
        <taxon>Spiralia</taxon>
        <taxon>Lophotrochozoa</taxon>
        <taxon>Platyhelminthes</taxon>
        <taxon>Trematoda</taxon>
        <taxon>Digenea</taxon>
        <taxon>Strigeidida</taxon>
        <taxon>Schistosomatoidea</taxon>
        <taxon>Schistosomatidae</taxon>
        <taxon>Schistosoma</taxon>
    </lineage>
</organism>
<reference evidence="3" key="1">
    <citation type="journal article" date="2012" name="Nat. Genet.">
        <title>Whole-genome sequence of Schistosoma haematobium.</title>
        <authorList>
            <person name="Young N.D."/>
            <person name="Jex A.R."/>
            <person name="Li B."/>
            <person name="Liu S."/>
            <person name="Yang L."/>
            <person name="Xiong Z."/>
            <person name="Li Y."/>
            <person name="Cantacessi C."/>
            <person name="Hall R.S."/>
            <person name="Xu X."/>
            <person name="Chen F."/>
            <person name="Wu X."/>
            <person name="Zerlotini A."/>
            <person name="Oliveira G."/>
            <person name="Hofmann A."/>
            <person name="Zhang G."/>
            <person name="Fang X."/>
            <person name="Kang Y."/>
            <person name="Campbell B.E."/>
            <person name="Loukas A."/>
            <person name="Ranganathan S."/>
            <person name="Rollinson D."/>
            <person name="Rinaldi G."/>
            <person name="Brindley P.J."/>
            <person name="Yang H."/>
            <person name="Wang J."/>
            <person name="Wang J."/>
            <person name="Gasser R.B."/>
        </authorList>
    </citation>
    <scope>NUCLEOTIDE SEQUENCE [LARGE SCALE GENOMIC DNA]</scope>
</reference>
<feature type="compositionally biased region" description="Low complexity" evidence="1">
    <location>
        <begin position="610"/>
        <end position="622"/>
    </location>
</feature>
<evidence type="ECO:0000256" key="1">
    <source>
        <dbReference type="SAM" id="MobiDB-lite"/>
    </source>
</evidence>
<keyword evidence="2" id="KW-0472">Membrane</keyword>
<protein>
    <submittedName>
        <fullName evidence="3">Sorting nexin-14</fullName>
    </submittedName>
</protein>